<evidence type="ECO:0000259" key="1">
    <source>
        <dbReference type="PROSITE" id="PS51186"/>
    </source>
</evidence>
<dbReference type="STRING" id="1122189.SAMN02745165_03483"/>
<accession>A0A1M6N2N0</accession>
<dbReference type="RefSeq" id="WP_084092273.1">
    <property type="nucleotide sequence ID" value="NZ_FQZT01000024.1"/>
</dbReference>
<dbReference type="EMBL" id="FQZT01000024">
    <property type="protein sequence ID" value="SHJ89947.1"/>
    <property type="molecule type" value="Genomic_DNA"/>
</dbReference>
<sequence>MQFRLLTEEDWRQFMCWAAQENWRVSFQEQRLLQSLWRPYFFALYKEGVLRGFVSAVAYKESGWIGNLLVPEKERGKGFGSALFDYALQFLQKATPTRVWLTASAAGQPIYERRGFKVIDRIDRWATGGQGGLPAEADAPVADLVALDTVCWGESRSPLINALSDDGSISRAGKSMGLLQPGVDAWQFGPWLSPDRNVVDNRKLLQLVVSRTPPGKDLLVDVLHSSEMELVLRTSGFERRGSNQLMVLSDEPVSLNGVMALASLGSIG</sequence>
<dbReference type="SUPFAM" id="SSF55729">
    <property type="entry name" value="Acyl-CoA N-acyltransferases (Nat)"/>
    <property type="match status" value="1"/>
</dbReference>
<evidence type="ECO:0000313" key="2">
    <source>
        <dbReference type="EMBL" id="SHJ89947.1"/>
    </source>
</evidence>
<dbReference type="InterPro" id="IPR000182">
    <property type="entry name" value="GNAT_dom"/>
</dbReference>
<dbReference type="AlphaFoldDB" id="A0A1M6N2N0"/>
<protein>
    <submittedName>
        <fullName evidence="2">Acetyltransferase (GNAT) domain-containing protein</fullName>
    </submittedName>
</protein>
<dbReference type="GO" id="GO:0016747">
    <property type="term" value="F:acyltransferase activity, transferring groups other than amino-acyl groups"/>
    <property type="evidence" value="ECO:0007669"/>
    <property type="project" value="InterPro"/>
</dbReference>
<dbReference type="InterPro" id="IPR016181">
    <property type="entry name" value="Acyl_CoA_acyltransferase"/>
</dbReference>
<keyword evidence="3" id="KW-1185">Reference proteome</keyword>
<proteinExistence type="predicted"/>
<dbReference type="Proteomes" id="UP000184171">
    <property type="component" value="Unassembled WGS sequence"/>
</dbReference>
<dbReference type="PANTHER" id="PTHR47237">
    <property type="entry name" value="SLL0310 PROTEIN"/>
    <property type="match status" value="1"/>
</dbReference>
<dbReference type="Gene3D" id="3.40.630.30">
    <property type="match status" value="1"/>
</dbReference>
<keyword evidence="2" id="KW-0808">Transferase</keyword>
<organism evidence="2 3">
    <name type="scientific">Malonomonas rubra DSM 5091</name>
    <dbReference type="NCBI Taxonomy" id="1122189"/>
    <lineage>
        <taxon>Bacteria</taxon>
        <taxon>Pseudomonadati</taxon>
        <taxon>Thermodesulfobacteriota</taxon>
        <taxon>Desulfuromonadia</taxon>
        <taxon>Desulfuromonadales</taxon>
        <taxon>Geopsychrobacteraceae</taxon>
        <taxon>Malonomonas</taxon>
    </lineage>
</organism>
<evidence type="ECO:0000313" key="3">
    <source>
        <dbReference type="Proteomes" id="UP000184171"/>
    </source>
</evidence>
<reference evidence="2 3" key="1">
    <citation type="submission" date="2016-11" db="EMBL/GenBank/DDBJ databases">
        <authorList>
            <person name="Jaros S."/>
            <person name="Januszkiewicz K."/>
            <person name="Wedrychowicz H."/>
        </authorList>
    </citation>
    <scope>NUCLEOTIDE SEQUENCE [LARGE SCALE GENOMIC DNA]</scope>
    <source>
        <strain evidence="2 3">DSM 5091</strain>
    </source>
</reference>
<dbReference type="Pfam" id="PF00583">
    <property type="entry name" value="Acetyltransf_1"/>
    <property type="match status" value="1"/>
</dbReference>
<name>A0A1M6N2N0_MALRU</name>
<dbReference type="PROSITE" id="PS51186">
    <property type="entry name" value="GNAT"/>
    <property type="match status" value="1"/>
</dbReference>
<gene>
    <name evidence="2" type="ORF">SAMN02745165_03483</name>
</gene>
<dbReference type="CDD" id="cd04301">
    <property type="entry name" value="NAT_SF"/>
    <property type="match status" value="1"/>
</dbReference>
<dbReference type="PANTHER" id="PTHR47237:SF1">
    <property type="entry name" value="SLL0310 PROTEIN"/>
    <property type="match status" value="1"/>
</dbReference>
<dbReference type="InterPro" id="IPR052729">
    <property type="entry name" value="Acyl/Acetyltrans_Enzymes"/>
</dbReference>
<feature type="domain" description="N-acetyltransferase" evidence="1">
    <location>
        <begin position="1"/>
        <end position="140"/>
    </location>
</feature>
<dbReference type="OrthoDB" id="5393364at2"/>